<accession>X1G0X1</accession>
<keyword evidence="1" id="KW-0812">Transmembrane</keyword>
<dbReference type="AlphaFoldDB" id="X1G0X1"/>
<evidence type="ECO:0000256" key="1">
    <source>
        <dbReference type="SAM" id="Phobius"/>
    </source>
</evidence>
<dbReference type="EMBL" id="BARU01018020">
    <property type="protein sequence ID" value="GAH51521.1"/>
    <property type="molecule type" value="Genomic_DNA"/>
</dbReference>
<protein>
    <submittedName>
        <fullName evidence="2">Uncharacterized protein</fullName>
    </submittedName>
</protein>
<feature type="transmembrane region" description="Helical" evidence="1">
    <location>
        <begin position="169"/>
        <end position="189"/>
    </location>
</feature>
<evidence type="ECO:0000313" key="2">
    <source>
        <dbReference type="EMBL" id="GAH51521.1"/>
    </source>
</evidence>
<keyword evidence="1" id="KW-1133">Transmembrane helix</keyword>
<sequence length="229" mass="26516">PNSRFNGDLIAIVDLKEGWDSNYKLLAQVTLESIKADPKTFAKIYVKDIADLLTQNPSIPDIPRLSEEQTEVELNEKRLPVPSEGEMIPGSYRWWLSTRPDESITPTEEEITKFHEKSNLLISYFTSSEGNEKIKKYFDFFWKSFYIPVIYLWVLGLLGIIINKGKDRIYLLSIYVIALIYLCGTLLGTPPWLKYRLPLDSTILIFGLVSLSTFLKRIIKYNYKENGYL</sequence>
<comment type="caution">
    <text evidence="2">The sequence shown here is derived from an EMBL/GenBank/DDBJ whole genome shotgun (WGS) entry which is preliminary data.</text>
</comment>
<feature type="non-terminal residue" evidence="2">
    <location>
        <position position="1"/>
    </location>
</feature>
<keyword evidence="1" id="KW-0472">Membrane</keyword>
<feature type="transmembrane region" description="Helical" evidence="1">
    <location>
        <begin position="195"/>
        <end position="215"/>
    </location>
</feature>
<proteinExistence type="predicted"/>
<name>X1G0X1_9ZZZZ</name>
<reference evidence="2" key="1">
    <citation type="journal article" date="2014" name="Front. Microbiol.">
        <title>High frequency of phylogenetically diverse reductive dehalogenase-homologous genes in deep subseafloor sedimentary metagenomes.</title>
        <authorList>
            <person name="Kawai M."/>
            <person name="Futagami T."/>
            <person name="Toyoda A."/>
            <person name="Takaki Y."/>
            <person name="Nishi S."/>
            <person name="Hori S."/>
            <person name="Arai W."/>
            <person name="Tsubouchi T."/>
            <person name="Morono Y."/>
            <person name="Uchiyama I."/>
            <person name="Ito T."/>
            <person name="Fujiyama A."/>
            <person name="Inagaki F."/>
            <person name="Takami H."/>
        </authorList>
    </citation>
    <scope>NUCLEOTIDE SEQUENCE</scope>
    <source>
        <strain evidence="2">Expedition CK06-06</strain>
    </source>
</reference>
<gene>
    <name evidence="2" type="ORF">S03H2_29825</name>
</gene>
<feature type="transmembrane region" description="Helical" evidence="1">
    <location>
        <begin position="140"/>
        <end position="162"/>
    </location>
</feature>
<organism evidence="2">
    <name type="scientific">marine sediment metagenome</name>
    <dbReference type="NCBI Taxonomy" id="412755"/>
    <lineage>
        <taxon>unclassified sequences</taxon>
        <taxon>metagenomes</taxon>
        <taxon>ecological metagenomes</taxon>
    </lineage>
</organism>